<keyword evidence="2" id="KW-1185">Reference proteome</keyword>
<sequence>MYSPNPKGLSYHTTDEEEEDEYYDRMYRGKYSYSPKPKVKVQKDKFKPKRNVFDMQLQKFELFKAQDVKTGHFDVIFEVDGKRIFANKFILTSSEPLTSMLSDRWFNKDVEAVKIEAYSYDDFYQFLYVSEFYGIAILKGFCDEWLSKRKEDINEKNVYEFIEIAHQYSLKELLGTLERLFIRNLDVFLGDDLFLNVKKDVIELLLKFSKIQEEEFFEAV</sequence>
<evidence type="ECO:0000313" key="2">
    <source>
        <dbReference type="Proteomes" id="UP000887578"/>
    </source>
</evidence>
<dbReference type="Pfam" id="PF00651">
    <property type="entry name" value="BTB"/>
    <property type="match status" value="1"/>
</dbReference>
<dbReference type="Proteomes" id="UP000887578">
    <property type="component" value="Unplaced"/>
</dbReference>
<accession>A0A914PZ77</accession>
<feature type="domain" description="BTB" evidence="1">
    <location>
        <begin position="73"/>
        <end position="131"/>
    </location>
</feature>
<name>A0A914PZ77_9BILA</name>
<dbReference type="PROSITE" id="PS50097">
    <property type="entry name" value="BTB"/>
    <property type="match status" value="1"/>
</dbReference>
<dbReference type="SUPFAM" id="SSF54695">
    <property type="entry name" value="POZ domain"/>
    <property type="match status" value="1"/>
</dbReference>
<evidence type="ECO:0000313" key="3">
    <source>
        <dbReference type="WBParaSite" id="PDA_v2.g23703.t1"/>
    </source>
</evidence>
<dbReference type="Gene3D" id="3.30.710.10">
    <property type="entry name" value="Potassium Channel Kv1.1, Chain A"/>
    <property type="match status" value="1"/>
</dbReference>
<dbReference type="InterPro" id="IPR011333">
    <property type="entry name" value="SKP1/BTB/POZ_sf"/>
</dbReference>
<evidence type="ECO:0000259" key="1">
    <source>
        <dbReference type="PROSITE" id="PS50097"/>
    </source>
</evidence>
<organism evidence="2 3">
    <name type="scientific">Panagrolaimus davidi</name>
    <dbReference type="NCBI Taxonomy" id="227884"/>
    <lineage>
        <taxon>Eukaryota</taxon>
        <taxon>Metazoa</taxon>
        <taxon>Ecdysozoa</taxon>
        <taxon>Nematoda</taxon>
        <taxon>Chromadorea</taxon>
        <taxon>Rhabditida</taxon>
        <taxon>Tylenchina</taxon>
        <taxon>Panagrolaimomorpha</taxon>
        <taxon>Panagrolaimoidea</taxon>
        <taxon>Panagrolaimidae</taxon>
        <taxon>Panagrolaimus</taxon>
    </lineage>
</organism>
<reference evidence="3" key="1">
    <citation type="submission" date="2022-11" db="UniProtKB">
        <authorList>
            <consortium name="WormBaseParasite"/>
        </authorList>
    </citation>
    <scope>IDENTIFICATION</scope>
</reference>
<dbReference type="WBParaSite" id="PDA_v2.g23703.t1">
    <property type="protein sequence ID" value="PDA_v2.g23703.t1"/>
    <property type="gene ID" value="PDA_v2.g23703"/>
</dbReference>
<dbReference type="AlphaFoldDB" id="A0A914PZ77"/>
<protein>
    <submittedName>
        <fullName evidence="3">BTB domain-containing protein</fullName>
    </submittedName>
</protein>
<dbReference type="InterPro" id="IPR000210">
    <property type="entry name" value="BTB/POZ_dom"/>
</dbReference>
<proteinExistence type="predicted"/>